<dbReference type="GeneID" id="59348157"/>
<sequence>MQFLDLPLELLSDILFHLVRKSQYLFNACLVNKIFEYFATPHLYARVSIFAWQKQSKAKRSHSLIRRYSLEIRDFPKSFVGNEDIESVVVHALRNCINLESCTWTRDGSLTSDILQVLSEGGTLRELEINGRSDSRYDPRILTSFTILARISLIMPSRDVVALLPTWIAQTTSTLRSLTLICKMSIFIDDAVLKNIAPNVPLLEQLSLTGCPAISHEGISAMLSHNVVGIRSLSLEGLPKKFVQHMHALSVHLNAKHALSRLVSFTLSLHSSDWLVDILSLLHSAPLERIQLYGTHGRSSESSSYSRNFTKAADSFWTALLSIHSARLTRVSVHRMPISLRSIREVCLRCTALRQLFVVVEPSSLNTLADYFMLSSTLAEVHVNFVQHTNHDEDGSNTDSLPQSEDEGLSDWEQSSILITPQQALSIVRRCPETIELFGCNTRVWQVERVIHQTPAGELVADRVLAKYDQPDVPEQFLVVRT</sequence>
<protein>
    <submittedName>
        <fullName evidence="1">F-box domain-containing protein</fullName>
    </submittedName>
</protein>
<dbReference type="InterPro" id="IPR032675">
    <property type="entry name" value="LRR_dom_sf"/>
</dbReference>
<dbReference type="Proteomes" id="UP000636479">
    <property type="component" value="Unassembled WGS sequence"/>
</dbReference>
<dbReference type="RefSeq" id="XP_037218883.1">
    <property type="nucleotide sequence ID" value="XM_037365641.1"/>
</dbReference>
<dbReference type="Gene3D" id="3.80.10.10">
    <property type="entry name" value="Ribonuclease Inhibitor"/>
    <property type="match status" value="1"/>
</dbReference>
<keyword evidence="2" id="KW-1185">Reference proteome</keyword>
<accession>A0A8H6SH31</accession>
<reference evidence="1" key="1">
    <citation type="submission" date="2020-05" db="EMBL/GenBank/DDBJ databases">
        <title>Mycena genomes resolve the evolution of fungal bioluminescence.</title>
        <authorList>
            <person name="Tsai I.J."/>
        </authorList>
    </citation>
    <scope>NUCLEOTIDE SEQUENCE</scope>
    <source>
        <strain evidence="1">171206Taipei</strain>
    </source>
</reference>
<name>A0A8H6SH31_9AGAR</name>
<gene>
    <name evidence="1" type="ORF">MIND_00899600</name>
</gene>
<dbReference type="SUPFAM" id="SSF52047">
    <property type="entry name" value="RNI-like"/>
    <property type="match status" value="1"/>
</dbReference>
<dbReference type="EMBL" id="JACAZF010000007">
    <property type="protein sequence ID" value="KAF7299495.1"/>
    <property type="molecule type" value="Genomic_DNA"/>
</dbReference>
<evidence type="ECO:0000313" key="2">
    <source>
        <dbReference type="Proteomes" id="UP000636479"/>
    </source>
</evidence>
<dbReference type="OrthoDB" id="2585512at2759"/>
<proteinExistence type="predicted"/>
<evidence type="ECO:0000313" key="1">
    <source>
        <dbReference type="EMBL" id="KAF7299495.1"/>
    </source>
</evidence>
<dbReference type="AlphaFoldDB" id="A0A8H6SH31"/>
<comment type="caution">
    <text evidence="1">The sequence shown here is derived from an EMBL/GenBank/DDBJ whole genome shotgun (WGS) entry which is preliminary data.</text>
</comment>
<organism evidence="1 2">
    <name type="scientific">Mycena indigotica</name>
    <dbReference type="NCBI Taxonomy" id="2126181"/>
    <lineage>
        <taxon>Eukaryota</taxon>
        <taxon>Fungi</taxon>
        <taxon>Dikarya</taxon>
        <taxon>Basidiomycota</taxon>
        <taxon>Agaricomycotina</taxon>
        <taxon>Agaricomycetes</taxon>
        <taxon>Agaricomycetidae</taxon>
        <taxon>Agaricales</taxon>
        <taxon>Marasmiineae</taxon>
        <taxon>Mycenaceae</taxon>
        <taxon>Mycena</taxon>
    </lineage>
</organism>